<dbReference type="CDD" id="cd00190">
    <property type="entry name" value="Tryp_SPc"/>
    <property type="match status" value="1"/>
</dbReference>
<sequence length="433" mass="44572">MAGLSVKPLLLLLCYIGLFNGIVLAINMVDQSLSAPRAFNFPQEDGSPASDLTRQATLNVSNGITSGVLTGVVPIPTGGIVPSIVNTGTVVSGQTCICVPTGRCNPSIGTGTSTDGAGQLDVRIVSNPSANTGVTLTTATTTTTTTAASQVLSVNIVSPSTCQSGLQRCCLAGSYPCGLQYPPVANAPVVSANQASYGEYPWQVVLLGPGDVYVGSGALINANHVLTAAHKISDYTSGTRALKVRLGEWDAASTSEPLPIQEFTVTRYFVHPNFNSANLRNDIALLRLSGTVTLGTVPTITTACLPVTSFVGSRCWVSGWGKNDFVSGAFQSIPKEVDVPVVATANCQTALRTTRLGPNFVLDPTSFLCAGGELGKDACTGDGGSPLVCALNGRFYVVGLVAWGIGCGANGIPGVYVNVASYISWITSTIATV</sequence>
<dbReference type="GO" id="GO:0004252">
    <property type="term" value="F:serine-type endopeptidase activity"/>
    <property type="evidence" value="ECO:0007669"/>
    <property type="project" value="InterPro"/>
</dbReference>
<dbReference type="FunFam" id="2.40.10.10:FF:000068">
    <property type="entry name" value="transmembrane protease serine 2"/>
    <property type="match status" value="1"/>
</dbReference>
<dbReference type="PANTHER" id="PTHR24258:SF129">
    <property type="entry name" value="LP15124P-RELATED"/>
    <property type="match status" value="1"/>
</dbReference>
<evidence type="ECO:0000256" key="2">
    <source>
        <dbReference type="ARBA" id="ARBA00024195"/>
    </source>
</evidence>
<evidence type="ECO:0000313" key="3">
    <source>
        <dbReference type="EnsemblMetazoa" id="AALB009023-PA"/>
    </source>
</evidence>
<dbReference type="RefSeq" id="XP_035776537.1">
    <property type="nucleotide sequence ID" value="XM_035920644.1"/>
</dbReference>
<accession>A0A182FR48</accession>
<dbReference type="EnsemblMetazoa" id="AALB009023-RA">
    <property type="protein sequence ID" value="AALB009023-PA"/>
    <property type="gene ID" value="AALB009023"/>
</dbReference>
<organism evidence="3 4">
    <name type="scientific">Anopheles albimanus</name>
    <name type="common">New world malaria mosquito</name>
    <dbReference type="NCBI Taxonomy" id="7167"/>
    <lineage>
        <taxon>Eukaryota</taxon>
        <taxon>Metazoa</taxon>
        <taxon>Ecdysozoa</taxon>
        <taxon>Arthropoda</taxon>
        <taxon>Hexapoda</taxon>
        <taxon>Insecta</taxon>
        <taxon>Pterygota</taxon>
        <taxon>Neoptera</taxon>
        <taxon>Endopterygota</taxon>
        <taxon>Diptera</taxon>
        <taxon>Nematocera</taxon>
        <taxon>Culicoidea</taxon>
        <taxon>Culicidae</taxon>
        <taxon>Anophelinae</taxon>
        <taxon>Anopheles</taxon>
    </lineage>
</organism>
<dbReference type="SMART" id="SM00020">
    <property type="entry name" value="Tryp_SPc"/>
    <property type="match status" value="1"/>
</dbReference>
<dbReference type="Gene3D" id="2.40.10.10">
    <property type="entry name" value="Trypsin-like serine proteases"/>
    <property type="match status" value="1"/>
</dbReference>
<dbReference type="InterPro" id="IPR041515">
    <property type="entry name" value="PPAF-2-like_Clip"/>
</dbReference>
<dbReference type="AlphaFoldDB" id="A0A182FR48"/>
<dbReference type="PROSITE" id="PS50240">
    <property type="entry name" value="TRYPSIN_DOM"/>
    <property type="match status" value="1"/>
</dbReference>
<dbReference type="InterPro" id="IPR001314">
    <property type="entry name" value="Peptidase_S1A"/>
</dbReference>
<dbReference type="KEGG" id="aali:118458309"/>
<dbReference type="Proteomes" id="UP000069272">
    <property type="component" value="Chromosome 2R"/>
</dbReference>
<keyword evidence="4" id="KW-1185">Reference proteome</keyword>
<dbReference type="PANTHER" id="PTHR24258">
    <property type="entry name" value="SERINE PROTEASE-RELATED"/>
    <property type="match status" value="1"/>
</dbReference>
<dbReference type="VEuPathDB" id="VectorBase:AALB20_032260"/>
<dbReference type="InterPro" id="IPR001254">
    <property type="entry name" value="Trypsin_dom"/>
</dbReference>
<dbReference type="GeneID" id="118458309"/>
<dbReference type="STRING" id="7167.A0A182FR48"/>
<dbReference type="OrthoDB" id="6656697at2759"/>
<dbReference type="FunFam" id="2.40.10.10:FF:000148">
    <property type="entry name" value="CLIP-domain serine protease"/>
    <property type="match status" value="1"/>
</dbReference>
<reference evidence="3 4" key="1">
    <citation type="journal article" date="2017" name="G3 (Bethesda)">
        <title>The Physical Genome Mapping of Anopheles albimanus Corrected Scaffold Misassemblies and Identified Interarm Rearrangements in Genus Anopheles.</title>
        <authorList>
            <person name="Artemov G.N."/>
            <person name="Peery A.N."/>
            <person name="Jiang X."/>
            <person name="Tu Z."/>
            <person name="Stegniy V.N."/>
            <person name="Sharakhova M.V."/>
            <person name="Sharakhov I.V."/>
        </authorList>
    </citation>
    <scope>NUCLEOTIDE SEQUENCE [LARGE SCALE GENOMIC DNA]</scope>
    <source>
        <strain evidence="3 4">ALBI9_A</strain>
    </source>
</reference>
<dbReference type="VEuPathDB" id="VectorBase:AALB009023"/>
<protein>
    <submittedName>
        <fullName evidence="3">Uncharacterized protein</fullName>
    </submittedName>
</protein>
<evidence type="ECO:0000256" key="1">
    <source>
        <dbReference type="ARBA" id="ARBA00023157"/>
    </source>
</evidence>
<proteinExistence type="inferred from homology"/>
<dbReference type="PRINTS" id="PR00722">
    <property type="entry name" value="CHYMOTRYPSIN"/>
</dbReference>
<dbReference type="InterPro" id="IPR009003">
    <property type="entry name" value="Peptidase_S1_PA"/>
</dbReference>
<dbReference type="Pfam" id="PF00089">
    <property type="entry name" value="Trypsin"/>
    <property type="match status" value="1"/>
</dbReference>
<dbReference type="Pfam" id="PF18322">
    <property type="entry name" value="CLIP_1"/>
    <property type="match status" value="1"/>
</dbReference>
<dbReference type="GO" id="GO:0006508">
    <property type="term" value="P:proteolysis"/>
    <property type="evidence" value="ECO:0007669"/>
    <property type="project" value="InterPro"/>
</dbReference>
<name>A0A182FR48_ANOAL</name>
<dbReference type="InterPro" id="IPR043504">
    <property type="entry name" value="Peptidase_S1_PA_chymotrypsin"/>
</dbReference>
<dbReference type="SUPFAM" id="SSF50494">
    <property type="entry name" value="Trypsin-like serine proteases"/>
    <property type="match status" value="1"/>
</dbReference>
<reference evidence="3" key="2">
    <citation type="submission" date="2022-08" db="UniProtKB">
        <authorList>
            <consortium name="EnsemblMetazoa"/>
        </authorList>
    </citation>
    <scope>IDENTIFICATION</scope>
    <source>
        <strain evidence="3">STECLA/ALBI9_A</strain>
    </source>
</reference>
<keyword evidence="1" id="KW-1015">Disulfide bond</keyword>
<comment type="similarity">
    <text evidence="2">Belongs to the peptidase S1 family. CLIP subfamily.</text>
</comment>
<evidence type="ECO:0000313" key="4">
    <source>
        <dbReference type="Proteomes" id="UP000069272"/>
    </source>
</evidence>